<dbReference type="PANTHER" id="PTHR47894">
    <property type="entry name" value="HTH-TYPE TRANSCRIPTIONAL REGULATOR GADX"/>
    <property type="match status" value="1"/>
</dbReference>
<dbReference type="PANTHER" id="PTHR47894:SF1">
    <property type="entry name" value="HTH-TYPE TRANSCRIPTIONAL REGULATOR VQSM"/>
    <property type="match status" value="1"/>
</dbReference>
<dbReference type="InterPro" id="IPR018060">
    <property type="entry name" value="HTH_AraC"/>
</dbReference>
<dbReference type="SMART" id="SM00342">
    <property type="entry name" value="HTH_ARAC"/>
    <property type="match status" value="1"/>
</dbReference>
<dbReference type="Pfam" id="PF12625">
    <property type="entry name" value="Arabinose_bd"/>
    <property type="match status" value="1"/>
</dbReference>
<dbReference type="EMBL" id="BANC01000061">
    <property type="protein sequence ID" value="GAN80910.1"/>
    <property type="molecule type" value="Genomic_DNA"/>
</dbReference>
<dbReference type="GO" id="GO:0000976">
    <property type="term" value="F:transcription cis-regulatory region binding"/>
    <property type="evidence" value="ECO:0007669"/>
    <property type="project" value="TreeGrafter"/>
</dbReference>
<dbReference type="InterPro" id="IPR032687">
    <property type="entry name" value="AraC-type_N"/>
</dbReference>
<comment type="caution">
    <text evidence="5">The sequence shown here is derived from an EMBL/GenBank/DDBJ whole genome shotgun (WGS) entry which is preliminary data.</text>
</comment>
<name>A0A0D6PGK9_9PROT</name>
<dbReference type="Proteomes" id="UP000032668">
    <property type="component" value="Unassembled WGS sequence"/>
</dbReference>
<dbReference type="PROSITE" id="PS01124">
    <property type="entry name" value="HTH_ARAC_FAMILY_2"/>
    <property type="match status" value="1"/>
</dbReference>
<dbReference type="InterPro" id="IPR009057">
    <property type="entry name" value="Homeodomain-like_sf"/>
</dbReference>
<accession>A0A0D6PGK9</accession>
<dbReference type="Gene3D" id="1.10.10.60">
    <property type="entry name" value="Homeodomain-like"/>
    <property type="match status" value="1"/>
</dbReference>
<evidence type="ECO:0000256" key="1">
    <source>
        <dbReference type="ARBA" id="ARBA00023015"/>
    </source>
</evidence>
<dbReference type="GO" id="GO:0005829">
    <property type="term" value="C:cytosol"/>
    <property type="evidence" value="ECO:0007669"/>
    <property type="project" value="TreeGrafter"/>
</dbReference>
<dbReference type="GO" id="GO:0003700">
    <property type="term" value="F:DNA-binding transcription factor activity"/>
    <property type="evidence" value="ECO:0007669"/>
    <property type="project" value="InterPro"/>
</dbReference>
<organism evidence="5 6">
    <name type="scientific">Acidocella aminolytica 101 = DSM 11237</name>
    <dbReference type="NCBI Taxonomy" id="1120923"/>
    <lineage>
        <taxon>Bacteria</taxon>
        <taxon>Pseudomonadati</taxon>
        <taxon>Pseudomonadota</taxon>
        <taxon>Alphaproteobacteria</taxon>
        <taxon>Acetobacterales</taxon>
        <taxon>Acidocellaceae</taxon>
        <taxon>Acidocella</taxon>
    </lineage>
</organism>
<sequence>MIRACFGEKWIPYEVHFEHHRPQEWRELERMFRSKIRFDQSDNALVLELNDLDRPLLNRTSSGFAPFLRKHIEDILADEPETIPLEHQVRQIISRDLGKVPVNLTSLSAELGIPARTLQRHLAEQGTSVREIIRKLKQQEARTLLTQSNRHIGTVSQAVGYTDQAAFWRAFKSWEGVSPADYQRAKRKKR</sequence>
<protein>
    <submittedName>
        <fullName evidence="5">Transcriptional regulator AraC</fullName>
    </submittedName>
</protein>
<dbReference type="AlphaFoldDB" id="A0A0D6PGK9"/>
<reference evidence="5 6" key="1">
    <citation type="submission" date="2012-11" db="EMBL/GenBank/DDBJ databases">
        <title>Whole genome sequence of Acidocella aminolytica 101 = DSM 11237.</title>
        <authorList>
            <person name="Azuma Y."/>
            <person name="Higashiura N."/>
            <person name="Hirakawa H."/>
            <person name="Matsushita K."/>
        </authorList>
    </citation>
    <scope>NUCLEOTIDE SEQUENCE [LARGE SCALE GENOMIC DNA]</scope>
    <source>
        <strain evidence="6">101 / DSM 11237</strain>
    </source>
</reference>
<keyword evidence="1" id="KW-0805">Transcription regulation</keyword>
<feature type="domain" description="HTH araC/xylS-type" evidence="4">
    <location>
        <begin position="87"/>
        <end position="185"/>
    </location>
</feature>
<evidence type="ECO:0000313" key="6">
    <source>
        <dbReference type="Proteomes" id="UP000032668"/>
    </source>
</evidence>
<gene>
    <name evidence="5" type="ORF">Aam_062_005</name>
</gene>
<keyword evidence="2" id="KW-0238">DNA-binding</keyword>
<evidence type="ECO:0000256" key="3">
    <source>
        <dbReference type="ARBA" id="ARBA00023163"/>
    </source>
</evidence>
<keyword evidence="6" id="KW-1185">Reference proteome</keyword>
<evidence type="ECO:0000259" key="4">
    <source>
        <dbReference type="PROSITE" id="PS01124"/>
    </source>
</evidence>
<evidence type="ECO:0000313" key="5">
    <source>
        <dbReference type="EMBL" id="GAN80910.1"/>
    </source>
</evidence>
<dbReference type="SUPFAM" id="SSF46689">
    <property type="entry name" value="Homeodomain-like"/>
    <property type="match status" value="1"/>
</dbReference>
<evidence type="ECO:0000256" key="2">
    <source>
        <dbReference type="ARBA" id="ARBA00023125"/>
    </source>
</evidence>
<dbReference type="Pfam" id="PF12833">
    <property type="entry name" value="HTH_18"/>
    <property type="match status" value="1"/>
</dbReference>
<keyword evidence="3" id="KW-0804">Transcription</keyword>
<proteinExistence type="predicted"/>